<dbReference type="AlphaFoldDB" id="A0A1F5I2A1"/>
<name>A0A1F5I2A1_9BACT</name>
<sequence length="208" mass="24921">MGKEIHQKIEPKEDNKVTPLCHHARELKHCIYGVVRQKRRGSKYFDKAYDWLEHEVGFYPLFLTVGETIDDITMTGYQNQWRRLLAEGKNYRKYRQTGEIENQVLFSFSDIPSGAFMDYMNWHMVLNSEYNNYQIADRARKMVFRPSWGKSDWLRYARRNPHSVQLVVPELDLRKTTRIWVRNIQTQLNLESVGFRNIEVRRVPVSSY</sequence>
<protein>
    <submittedName>
        <fullName evidence="1">Uncharacterized protein</fullName>
    </submittedName>
</protein>
<dbReference type="Proteomes" id="UP000179227">
    <property type="component" value="Unassembled WGS sequence"/>
</dbReference>
<dbReference type="EMBL" id="MFBS01000010">
    <property type="protein sequence ID" value="OGE10517.1"/>
    <property type="molecule type" value="Genomic_DNA"/>
</dbReference>
<gene>
    <name evidence="1" type="ORF">A3A60_03165</name>
</gene>
<proteinExistence type="predicted"/>
<organism evidence="1 2">
    <name type="scientific">Candidatus Curtissbacteria bacterium RIFCSPLOWO2_01_FULL_42_26</name>
    <dbReference type="NCBI Taxonomy" id="1797729"/>
    <lineage>
        <taxon>Bacteria</taxon>
        <taxon>Candidatus Curtissiibacteriota</taxon>
    </lineage>
</organism>
<comment type="caution">
    <text evidence="1">The sequence shown here is derived from an EMBL/GenBank/DDBJ whole genome shotgun (WGS) entry which is preliminary data.</text>
</comment>
<reference evidence="1 2" key="1">
    <citation type="journal article" date="2016" name="Nat. Commun.">
        <title>Thousands of microbial genomes shed light on interconnected biogeochemical processes in an aquifer system.</title>
        <authorList>
            <person name="Anantharaman K."/>
            <person name="Brown C.T."/>
            <person name="Hug L.A."/>
            <person name="Sharon I."/>
            <person name="Castelle C.J."/>
            <person name="Probst A.J."/>
            <person name="Thomas B.C."/>
            <person name="Singh A."/>
            <person name="Wilkins M.J."/>
            <person name="Karaoz U."/>
            <person name="Brodie E.L."/>
            <person name="Williams K.H."/>
            <person name="Hubbard S.S."/>
            <person name="Banfield J.F."/>
        </authorList>
    </citation>
    <scope>NUCLEOTIDE SEQUENCE [LARGE SCALE GENOMIC DNA]</scope>
</reference>
<evidence type="ECO:0000313" key="2">
    <source>
        <dbReference type="Proteomes" id="UP000179227"/>
    </source>
</evidence>
<accession>A0A1F5I2A1</accession>
<evidence type="ECO:0000313" key="1">
    <source>
        <dbReference type="EMBL" id="OGE10517.1"/>
    </source>
</evidence>